<dbReference type="AlphaFoldDB" id="A0A644THI2"/>
<sequence length="212" mass="23220">MKDIRRRLSVGLAIFAAAIVLASCVGMDTKVEISSNGSGTVSAEYRISEELVAFGELEANKELLPIPLSREDVEKSLLGSKGLKLKSWSSKKSGSDLLIATVIEFKDLDALMFYLDPSGTLAVHNSDTQGQEIRFSLGDRMPKLDPDMRLLAEEAFDPYAFSFSIQLPKAPLKAESTHPAITKRQEGNTVHFEGRMRDVIASETAPGMVISW</sequence>
<evidence type="ECO:0008006" key="2">
    <source>
        <dbReference type="Google" id="ProtNLM"/>
    </source>
</evidence>
<name>A0A644THI2_9ZZZZ</name>
<protein>
    <recommendedName>
        <fullName evidence="2">Lipoprotein</fullName>
    </recommendedName>
</protein>
<reference evidence="1" key="1">
    <citation type="submission" date="2019-08" db="EMBL/GenBank/DDBJ databases">
        <authorList>
            <person name="Kucharzyk K."/>
            <person name="Murdoch R.W."/>
            <person name="Higgins S."/>
            <person name="Loffler F."/>
        </authorList>
    </citation>
    <scope>NUCLEOTIDE SEQUENCE</scope>
</reference>
<dbReference type="PROSITE" id="PS51257">
    <property type="entry name" value="PROKAR_LIPOPROTEIN"/>
    <property type="match status" value="1"/>
</dbReference>
<accession>A0A644THI2</accession>
<comment type="caution">
    <text evidence="1">The sequence shown here is derived from an EMBL/GenBank/DDBJ whole genome shotgun (WGS) entry which is preliminary data.</text>
</comment>
<gene>
    <name evidence="1" type="ORF">SDC9_12056</name>
</gene>
<evidence type="ECO:0000313" key="1">
    <source>
        <dbReference type="EMBL" id="MPL66383.1"/>
    </source>
</evidence>
<organism evidence="1">
    <name type="scientific">bioreactor metagenome</name>
    <dbReference type="NCBI Taxonomy" id="1076179"/>
    <lineage>
        <taxon>unclassified sequences</taxon>
        <taxon>metagenomes</taxon>
        <taxon>ecological metagenomes</taxon>
    </lineage>
</organism>
<proteinExistence type="predicted"/>
<dbReference type="EMBL" id="VSSQ01000032">
    <property type="protein sequence ID" value="MPL66383.1"/>
    <property type="molecule type" value="Genomic_DNA"/>
</dbReference>